<reference evidence="1" key="1">
    <citation type="submission" date="2022-08" db="EMBL/GenBank/DDBJ databases">
        <authorList>
            <person name="Kallberg Y."/>
            <person name="Tangrot J."/>
            <person name="Rosling A."/>
        </authorList>
    </citation>
    <scope>NUCLEOTIDE SEQUENCE</scope>
    <source>
        <strain evidence="1">Wild A</strain>
    </source>
</reference>
<sequence>MAEMTFRPDLRDRPEAYLGDVYQECFTETRRAYLNIGSPPTSYEDVILEIMMLEQIESADGGDGGEEMEE</sequence>
<name>A0A9W4SL67_9GLOM</name>
<keyword evidence="2" id="KW-1185">Reference proteome</keyword>
<comment type="caution">
    <text evidence="1">The sequence shown here is derived from an EMBL/GenBank/DDBJ whole genome shotgun (WGS) entry which is preliminary data.</text>
</comment>
<protein>
    <submittedName>
        <fullName evidence="1">15199_t:CDS:1</fullName>
    </submittedName>
</protein>
<dbReference type="EMBL" id="CAMKVN010001023">
    <property type="protein sequence ID" value="CAI2173150.1"/>
    <property type="molecule type" value="Genomic_DNA"/>
</dbReference>
<organism evidence="1 2">
    <name type="scientific">Funneliformis geosporum</name>
    <dbReference type="NCBI Taxonomy" id="1117311"/>
    <lineage>
        <taxon>Eukaryota</taxon>
        <taxon>Fungi</taxon>
        <taxon>Fungi incertae sedis</taxon>
        <taxon>Mucoromycota</taxon>
        <taxon>Glomeromycotina</taxon>
        <taxon>Glomeromycetes</taxon>
        <taxon>Glomerales</taxon>
        <taxon>Glomeraceae</taxon>
        <taxon>Funneliformis</taxon>
    </lineage>
</organism>
<evidence type="ECO:0000313" key="1">
    <source>
        <dbReference type="EMBL" id="CAI2173150.1"/>
    </source>
</evidence>
<evidence type="ECO:0000313" key="2">
    <source>
        <dbReference type="Proteomes" id="UP001153678"/>
    </source>
</evidence>
<dbReference type="AlphaFoldDB" id="A0A9W4SL67"/>
<proteinExistence type="predicted"/>
<gene>
    <name evidence="1" type="ORF">FWILDA_LOCUS5941</name>
</gene>
<accession>A0A9W4SL67</accession>
<dbReference type="Proteomes" id="UP001153678">
    <property type="component" value="Unassembled WGS sequence"/>
</dbReference>